<feature type="region of interest" description="Disordered" evidence="1">
    <location>
        <begin position="55"/>
        <end position="123"/>
    </location>
</feature>
<feature type="region of interest" description="Disordered" evidence="1">
    <location>
        <begin position="1"/>
        <end position="31"/>
    </location>
</feature>
<evidence type="ECO:0000256" key="1">
    <source>
        <dbReference type="SAM" id="MobiDB-lite"/>
    </source>
</evidence>
<dbReference type="AlphaFoldDB" id="A0A427A4G3"/>
<dbReference type="Proteomes" id="UP000287651">
    <property type="component" value="Unassembled WGS sequence"/>
</dbReference>
<feature type="compositionally biased region" description="Basic and acidic residues" evidence="1">
    <location>
        <begin position="108"/>
        <end position="123"/>
    </location>
</feature>
<evidence type="ECO:0000313" key="2">
    <source>
        <dbReference type="EMBL" id="RRT71137.1"/>
    </source>
</evidence>
<comment type="caution">
    <text evidence="2">The sequence shown here is derived from an EMBL/GenBank/DDBJ whole genome shotgun (WGS) entry which is preliminary data.</text>
</comment>
<evidence type="ECO:0000313" key="3">
    <source>
        <dbReference type="Proteomes" id="UP000287651"/>
    </source>
</evidence>
<accession>A0A427A4G3</accession>
<gene>
    <name evidence="2" type="ORF">B296_00026306</name>
</gene>
<organism evidence="2 3">
    <name type="scientific">Ensete ventricosum</name>
    <name type="common">Abyssinian banana</name>
    <name type="synonym">Musa ensete</name>
    <dbReference type="NCBI Taxonomy" id="4639"/>
    <lineage>
        <taxon>Eukaryota</taxon>
        <taxon>Viridiplantae</taxon>
        <taxon>Streptophyta</taxon>
        <taxon>Embryophyta</taxon>
        <taxon>Tracheophyta</taxon>
        <taxon>Spermatophyta</taxon>
        <taxon>Magnoliopsida</taxon>
        <taxon>Liliopsida</taxon>
        <taxon>Zingiberales</taxon>
        <taxon>Musaceae</taxon>
        <taxon>Ensete</taxon>
    </lineage>
</organism>
<feature type="compositionally biased region" description="Polar residues" evidence="1">
    <location>
        <begin position="1"/>
        <end position="15"/>
    </location>
</feature>
<name>A0A427A4G3_ENSVE</name>
<reference evidence="2 3" key="1">
    <citation type="journal article" date="2014" name="Agronomy (Basel)">
        <title>A Draft Genome Sequence for Ensete ventricosum, the Drought-Tolerant Tree Against Hunger.</title>
        <authorList>
            <person name="Harrison J."/>
            <person name="Moore K.A."/>
            <person name="Paszkiewicz K."/>
            <person name="Jones T."/>
            <person name="Grant M."/>
            <person name="Ambacheew D."/>
            <person name="Muzemil S."/>
            <person name="Studholme D.J."/>
        </authorList>
    </citation>
    <scope>NUCLEOTIDE SEQUENCE [LARGE SCALE GENOMIC DNA]</scope>
</reference>
<proteinExistence type="predicted"/>
<protein>
    <submittedName>
        <fullName evidence="2">Uncharacterized protein</fullName>
    </submittedName>
</protein>
<dbReference type="EMBL" id="AMZH03003793">
    <property type="protein sequence ID" value="RRT71137.1"/>
    <property type="molecule type" value="Genomic_DNA"/>
</dbReference>
<sequence length="123" mass="13279">MSYGRSHTPQSSCGTTLEAVNGEQPQSGSSVGLVFQHNHRTGETRLSFVHHMVPHKQPALEQRESGDFRGGGNSHDTGPVLFPQISIPGNADSVRATPRPRPPTSGQPRREPATYLRRGDTAA</sequence>